<sequence>MSPLSPGRRRRGAAGVVLLVSAALLVGCASAGPTIAVGDTAFSAGTDLLDERVAVRMPDGVYLVEALGVREKAFVDGETVRAPGGAVLVEVSVSDGGYAGDWAPGRTEAMLRAGDTEVPVELDPAAVGTQVAVLPGDGGDAELVLSFEGRAAVVAVATAELVGEAPFTETVPWTATLDAVIEPPAGWYAMVQAAVLAELRLVGYLPERGWAPEGEVWVAGRLVTRPGSILPVGDDAHDGVPVAGAVVAASVLVDDVEYPLELVADENAGGGDASLVIGTVPAGTEAVRLRAGHRLTAEGELVLVQDGTVTGPLVTLERI</sequence>
<proteinExistence type="predicted"/>
<gene>
    <name evidence="1" type="ORF">SAMN04488561_5850</name>
</gene>
<dbReference type="Proteomes" id="UP000181980">
    <property type="component" value="Unassembled WGS sequence"/>
</dbReference>
<evidence type="ECO:0000313" key="2">
    <source>
        <dbReference type="Proteomes" id="UP000181980"/>
    </source>
</evidence>
<organism evidence="1 2">
    <name type="scientific">Jiangella alba</name>
    <dbReference type="NCBI Taxonomy" id="561176"/>
    <lineage>
        <taxon>Bacteria</taxon>
        <taxon>Bacillati</taxon>
        <taxon>Actinomycetota</taxon>
        <taxon>Actinomycetes</taxon>
        <taxon>Jiangellales</taxon>
        <taxon>Jiangellaceae</taxon>
        <taxon>Jiangella</taxon>
    </lineage>
</organism>
<protein>
    <submittedName>
        <fullName evidence="1">Uncharacterized protein</fullName>
    </submittedName>
</protein>
<dbReference type="OrthoDB" id="5176722at2"/>
<dbReference type="EMBL" id="FNUC01000004">
    <property type="protein sequence ID" value="SEF17400.1"/>
    <property type="molecule type" value="Genomic_DNA"/>
</dbReference>
<dbReference type="RefSeq" id="WP_141711904.1">
    <property type="nucleotide sequence ID" value="NZ_FNUC01000004.1"/>
</dbReference>
<reference evidence="2" key="1">
    <citation type="submission" date="2016-10" db="EMBL/GenBank/DDBJ databases">
        <authorList>
            <person name="Varghese N."/>
            <person name="Submissions S."/>
        </authorList>
    </citation>
    <scope>NUCLEOTIDE SEQUENCE [LARGE SCALE GENOMIC DNA]</scope>
    <source>
        <strain evidence="2">DSM 45237</strain>
    </source>
</reference>
<evidence type="ECO:0000313" key="1">
    <source>
        <dbReference type="EMBL" id="SEF17400.1"/>
    </source>
</evidence>
<dbReference type="AlphaFoldDB" id="A0A1H5PU53"/>
<dbReference type="STRING" id="561176.SAMN04488561_5850"/>
<name>A0A1H5PU53_9ACTN</name>
<keyword evidence="2" id="KW-1185">Reference proteome</keyword>
<accession>A0A1H5PU53</accession>